<dbReference type="GO" id="GO:0006412">
    <property type="term" value="P:translation"/>
    <property type="evidence" value="ECO:0007669"/>
    <property type="project" value="InterPro"/>
</dbReference>
<keyword evidence="3 10" id="KW-0689">Ribosomal protein</keyword>
<keyword evidence="4" id="KW-0687">Ribonucleoprotein</keyword>
<gene>
    <name evidence="10" type="primary">RP-S4e</name>
    <name evidence="10" type="synonym">RPS4</name>
</gene>
<dbReference type="NCBIfam" id="NF003312">
    <property type="entry name" value="PRK04313.1"/>
    <property type="match status" value="1"/>
</dbReference>
<dbReference type="EMBL" id="KF900705">
    <property type="protein sequence ID" value="AIF04315.1"/>
    <property type="molecule type" value="Genomic_DNA"/>
</dbReference>
<organism evidence="10">
    <name type="scientific">uncultured marine thaumarchaeote KM3_173_D12</name>
    <dbReference type="NCBI Taxonomy" id="1456049"/>
    <lineage>
        <taxon>Archaea</taxon>
        <taxon>Nitrososphaerota</taxon>
        <taxon>environmental samples</taxon>
    </lineage>
</organism>
<accession>A0A075GMI8</accession>
<dbReference type="InterPro" id="IPR000876">
    <property type="entry name" value="Ribosomal_eS4"/>
</dbReference>
<reference evidence="10" key="1">
    <citation type="journal article" date="2014" name="Genome Biol. Evol.">
        <title>Pangenome evidence for extensive interdomain horizontal transfer affecting lineage core and shell genes in uncultured planktonic thaumarchaeota and euryarchaeota.</title>
        <authorList>
            <person name="Deschamps P."/>
            <person name="Zivanovic Y."/>
            <person name="Moreira D."/>
            <person name="Rodriguez-Valera F."/>
            <person name="Lopez-Garcia P."/>
        </authorList>
    </citation>
    <scope>NUCLEOTIDE SEQUENCE</scope>
</reference>
<evidence type="ECO:0000256" key="2">
    <source>
        <dbReference type="ARBA" id="ARBA00022884"/>
    </source>
</evidence>
<protein>
    <recommendedName>
        <fullName evidence="5">Small ribosomal subunit protein eS4</fullName>
    </recommendedName>
    <alternativeName>
        <fullName evidence="6">30S ribosomal protein S4e</fullName>
    </alternativeName>
</protein>
<sequence length="238" mass="26539">MGSIAGSKKLKRQMAPMFWGINRKEKRFVITVRPGSHAKNNSIPSAVLLRDTLKKVKTLREAKSSIYGGKVKVDGVIQKSLHHSIGLMDTIELEGTADMYRLVPKDGRILVPIKINATEKSKKLVKVKSKTTIKGGKTQIGFHDGRTIITDTNVNVDDTCLLQIPEQKILETIKFEKNSQVIITNGINAGHIEQINEIKQGTFTLPKRISLLRDDKEIEIPANITMVVGKEKPVIQIR</sequence>
<dbReference type="InterPro" id="IPR013843">
    <property type="entry name" value="Ribosomal_eS4_N"/>
</dbReference>
<dbReference type="AlphaFoldDB" id="A0A075GMI8"/>
<dbReference type="SUPFAM" id="SSF55174">
    <property type="entry name" value="Alpha-L RNA-binding motif"/>
    <property type="match status" value="1"/>
</dbReference>
<dbReference type="GO" id="GO:0022627">
    <property type="term" value="C:cytosolic small ribosomal subunit"/>
    <property type="evidence" value="ECO:0007669"/>
    <property type="project" value="TreeGrafter"/>
</dbReference>
<evidence type="ECO:0000313" key="10">
    <source>
        <dbReference type="EMBL" id="AIF04315.1"/>
    </source>
</evidence>
<evidence type="ECO:0000256" key="7">
    <source>
        <dbReference type="PROSITE-ProRule" id="PRU00182"/>
    </source>
</evidence>
<feature type="domain" description="Small ribosomal subunit protein eS4 N-terminal" evidence="9">
    <location>
        <begin position="6"/>
        <end position="39"/>
    </location>
</feature>
<dbReference type="GO" id="GO:0003735">
    <property type="term" value="F:structural constituent of ribosome"/>
    <property type="evidence" value="ECO:0007669"/>
    <property type="project" value="InterPro"/>
</dbReference>
<dbReference type="InterPro" id="IPR013845">
    <property type="entry name" value="Ribosomal_eS4_central_region"/>
</dbReference>
<evidence type="ECO:0000256" key="3">
    <source>
        <dbReference type="ARBA" id="ARBA00022980"/>
    </source>
</evidence>
<evidence type="ECO:0000259" key="9">
    <source>
        <dbReference type="Pfam" id="PF08071"/>
    </source>
</evidence>
<dbReference type="InterPro" id="IPR038237">
    <property type="entry name" value="Ribosomal_eS4_central_sf"/>
</dbReference>
<dbReference type="GO" id="GO:0019843">
    <property type="term" value="F:rRNA binding"/>
    <property type="evidence" value="ECO:0007669"/>
    <property type="project" value="UniProtKB-KW"/>
</dbReference>
<feature type="domain" description="Small ribosomal subunit protein eS4 central region" evidence="8">
    <location>
        <begin position="97"/>
        <end position="169"/>
    </location>
</feature>
<keyword evidence="1" id="KW-0699">rRNA-binding</keyword>
<dbReference type="PANTHER" id="PTHR11581">
    <property type="entry name" value="30S/40S RIBOSOMAL PROTEIN S4"/>
    <property type="match status" value="1"/>
</dbReference>
<dbReference type="Pfam" id="PF00900">
    <property type="entry name" value="Ribosomal_S4e"/>
    <property type="match status" value="1"/>
</dbReference>
<keyword evidence="2 7" id="KW-0694">RNA-binding</keyword>
<evidence type="ECO:0000256" key="1">
    <source>
        <dbReference type="ARBA" id="ARBA00022730"/>
    </source>
</evidence>
<dbReference type="PROSITE" id="PS50889">
    <property type="entry name" value="S4"/>
    <property type="match status" value="1"/>
</dbReference>
<evidence type="ECO:0000256" key="6">
    <source>
        <dbReference type="ARBA" id="ARBA00035388"/>
    </source>
</evidence>
<evidence type="ECO:0000259" key="8">
    <source>
        <dbReference type="Pfam" id="PF00900"/>
    </source>
</evidence>
<dbReference type="InterPro" id="IPR036986">
    <property type="entry name" value="S4_RNA-bd_sf"/>
</dbReference>
<evidence type="ECO:0000256" key="4">
    <source>
        <dbReference type="ARBA" id="ARBA00023274"/>
    </source>
</evidence>
<evidence type="ECO:0000256" key="5">
    <source>
        <dbReference type="ARBA" id="ARBA00035272"/>
    </source>
</evidence>
<dbReference type="Gene3D" id="2.40.50.740">
    <property type="match status" value="1"/>
</dbReference>
<proteinExistence type="predicted"/>
<name>A0A075GMI8_9ARCH</name>
<dbReference type="CDD" id="cd00165">
    <property type="entry name" value="S4"/>
    <property type="match status" value="1"/>
</dbReference>
<dbReference type="PANTHER" id="PTHR11581:SF0">
    <property type="entry name" value="SMALL RIBOSOMAL SUBUNIT PROTEIN ES4"/>
    <property type="match status" value="1"/>
</dbReference>
<dbReference type="Pfam" id="PF08071">
    <property type="entry name" value="RS4NT"/>
    <property type="match status" value="1"/>
</dbReference>
<dbReference type="Gene3D" id="3.10.290.10">
    <property type="entry name" value="RNA-binding S4 domain"/>
    <property type="match status" value="1"/>
</dbReference>